<feature type="region of interest" description="Disordered" evidence="1">
    <location>
        <begin position="70"/>
        <end position="107"/>
    </location>
</feature>
<dbReference type="AlphaFoldDB" id="A0A2P5BJE9"/>
<dbReference type="Proteomes" id="UP000237105">
    <property type="component" value="Unassembled WGS sequence"/>
</dbReference>
<keyword evidence="3" id="KW-0812">Transmembrane</keyword>
<evidence type="ECO:0000256" key="1">
    <source>
        <dbReference type="SAM" id="MobiDB-lite"/>
    </source>
</evidence>
<dbReference type="EMBL" id="JXTB01000270">
    <property type="protein sequence ID" value="PON48886.1"/>
    <property type="molecule type" value="Genomic_DNA"/>
</dbReference>
<feature type="chain" id="PRO_5015190417" evidence="2">
    <location>
        <begin position="28"/>
        <end position="107"/>
    </location>
</feature>
<keyword evidence="3" id="KW-0472">Membrane</keyword>
<sequence>MSMKNYSKTSMKSLFFVLGLILIIVTAQFNEADCRALRSTENTASAGADGCEQNEEREMAVGMASFEVFSNNSSSNNNTSTSSSSRPLARSLSFRLASGPSKKGPGH</sequence>
<evidence type="ECO:0000313" key="3">
    <source>
        <dbReference type="EMBL" id="PON48886.1"/>
    </source>
</evidence>
<evidence type="ECO:0000256" key="2">
    <source>
        <dbReference type="SAM" id="SignalP"/>
    </source>
</evidence>
<accession>A0A2P5BJE9</accession>
<feature type="compositionally biased region" description="Low complexity" evidence="1">
    <location>
        <begin position="70"/>
        <end position="85"/>
    </location>
</feature>
<keyword evidence="4" id="KW-1185">Reference proteome</keyword>
<protein>
    <submittedName>
        <fullName evidence="3">Transmembrane protein</fullName>
    </submittedName>
</protein>
<comment type="caution">
    <text evidence="3">The sequence shown here is derived from an EMBL/GenBank/DDBJ whole genome shotgun (WGS) entry which is preliminary data.</text>
</comment>
<reference evidence="4" key="1">
    <citation type="submission" date="2016-06" db="EMBL/GenBank/DDBJ databases">
        <title>Parallel loss of symbiosis genes in relatives of nitrogen-fixing non-legume Parasponia.</title>
        <authorList>
            <person name="Van Velzen R."/>
            <person name="Holmer R."/>
            <person name="Bu F."/>
            <person name="Rutten L."/>
            <person name="Van Zeijl A."/>
            <person name="Liu W."/>
            <person name="Santuari L."/>
            <person name="Cao Q."/>
            <person name="Sharma T."/>
            <person name="Shen D."/>
            <person name="Roswanjaya Y."/>
            <person name="Wardhani T."/>
            <person name="Kalhor M.S."/>
            <person name="Jansen J."/>
            <person name="Van den Hoogen J."/>
            <person name="Gungor B."/>
            <person name="Hartog M."/>
            <person name="Hontelez J."/>
            <person name="Verver J."/>
            <person name="Yang W.-C."/>
            <person name="Schijlen E."/>
            <person name="Repin R."/>
            <person name="Schilthuizen M."/>
            <person name="Schranz E."/>
            <person name="Heidstra R."/>
            <person name="Miyata K."/>
            <person name="Fedorova E."/>
            <person name="Kohlen W."/>
            <person name="Bisseling T."/>
            <person name="Smit S."/>
            <person name="Geurts R."/>
        </authorList>
    </citation>
    <scope>NUCLEOTIDE SEQUENCE [LARGE SCALE GENOMIC DNA]</scope>
    <source>
        <strain evidence="4">cv. WU1-14</strain>
    </source>
</reference>
<keyword evidence="2" id="KW-0732">Signal</keyword>
<gene>
    <name evidence="3" type="ORF">PanWU01x14_234190</name>
</gene>
<dbReference type="OrthoDB" id="998583at2759"/>
<name>A0A2P5BJE9_PARAD</name>
<feature type="signal peptide" evidence="2">
    <location>
        <begin position="1"/>
        <end position="27"/>
    </location>
</feature>
<organism evidence="3 4">
    <name type="scientific">Parasponia andersonii</name>
    <name type="common">Sponia andersonii</name>
    <dbReference type="NCBI Taxonomy" id="3476"/>
    <lineage>
        <taxon>Eukaryota</taxon>
        <taxon>Viridiplantae</taxon>
        <taxon>Streptophyta</taxon>
        <taxon>Embryophyta</taxon>
        <taxon>Tracheophyta</taxon>
        <taxon>Spermatophyta</taxon>
        <taxon>Magnoliopsida</taxon>
        <taxon>eudicotyledons</taxon>
        <taxon>Gunneridae</taxon>
        <taxon>Pentapetalae</taxon>
        <taxon>rosids</taxon>
        <taxon>fabids</taxon>
        <taxon>Rosales</taxon>
        <taxon>Cannabaceae</taxon>
        <taxon>Parasponia</taxon>
    </lineage>
</organism>
<proteinExistence type="predicted"/>
<evidence type="ECO:0000313" key="4">
    <source>
        <dbReference type="Proteomes" id="UP000237105"/>
    </source>
</evidence>